<reference evidence="3 4" key="1">
    <citation type="submission" date="2024-06" db="EMBL/GenBank/DDBJ databases">
        <title>Genomic Encyclopedia of Type Strains, Phase IV (KMG-IV): sequencing the most valuable type-strain genomes for metagenomic binning, comparative biology and taxonomic classification.</title>
        <authorList>
            <person name="Goeker M."/>
        </authorList>
    </citation>
    <scope>NUCLEOTIDE SEQUENCE [LARGE SCALE GENOMIC DNA]</scope>
    <source>
        <strain evidence="3 4">DSM 29492</strain>
    </source>
</reference>
<accession>A0ABV2LYN9</accession>
<dbReference type="RefSeq" id="WP_173752300.1">
    <property type="nucleotide sequence ID" value="NZ_BAABXP010000003.1"/>
</dbReference>
<evidence type="ECO:0000313" key="4">
    <source>
        <dbReference type="Proteomes" id="UP001549106"/>
    </source>
</evidence>
<feature type="transmembrane region" description="Helical" evidence="1">
    <location>
        <begin position="316"/>
        <end position="337"/>
    </location>
</feature>
<feature type="transmembrane region" description="Helical" evidence="1">
    <location>
        <begin position="233"/>
        <end position="255"/>
    </location>
</feature>
<evidence type="ECO:0000313" key="3">
    <source>
        <dbReference type="EMBL" id="MET3749231.1"/>
    </source>
</evidence>
<dbReference type="PANTHER" id="PTHR37312">
    <property type="entry name" value="MEMBRANE-BOUND ACYLTRANSFERASE YKRP-RELATED"/>
    <property type="match status" value="1"/>
</dbReference>
<dbReference type="EMBL" id="JBEPMJ010000002">
    <property type="protein sequence ID" value="MET3749231.1"/>
    <property type="molecule type" value="Genomic_DNA"/>
</dbReference>
<proteinExistence type="predicted"/>
<dbReference type="PANTHER" id="PTHR37312:SF1">
    <property type="entry name" value="MEMBRANE-BOUND ACYLTRANSFERASE YKRP-RELATED"/>
    <property type="match status" value="1"/>
</dbReference>
<organism evidence="3 4">
    <name type="scientific">Blautia caecimuris</name>
    <dbReference type="NCBI Taxonomy" id="1796615"/>
    <lineage>
        <taxon>Bacteria</taxon>
        <taxon>Bacillati</taxon>
        <taxon>Bacillota</taxon>
        <taxon>Clostridia</taxon>
        <taxon>Lachnospirales</taxon>
        <taxon>Lachnospiraceae</taxon>
        <taxon>Blautia</taxon>
    </lineage>
</organism>
<feature type="domain" description="Acyltransferase 3" evidence="2">
    <location>
        <begin position="19"/>
        <end position="330"/>
    </location>
</feature>
<feature type="transmembrane region" description="Helical" evidence="1">
    <location>
        <begin position="198"/>
        <end position="221"/>
    </location>
</feature>
<feature type="transmembrane region" description="Helical" evidence="1">
    <location>
        <begin position="276"/>
        <end position="296"/>
    </location>
</feature>
<dbReference type="InterPro" id="IPR002656">
    <property type="entry name" value="Acyl_transf_3_dom"/>
</dbReference>
<evidence type="ECO:0000259" key="2">
    <source>
        <dbReference type="Pfam" id="PF01757"/>
    </source>
</evidence>
<sequence length="355" mass="40555">MNYIPQAENCMKKGGRIETIDIAKGLGILFVVWSHAKGPFTPYMYQFHMPLFFLISGFLFNSRNTPAQFLGKKVRSLYIPFVFWNLCSLLITTALHIQEFSDIHLVKKILKIILTLDKDGKFMGATWFLGALFVVSVVYKLMDYYMPSVKGKSIFLVILFGCVAATGFSINFPYLLSRTLILSFYFAIGRAAKEYKEVIYVYHSGILVCFSIILFAIIGHYNAINMAKNTYTYPFLFAIGALLASYVVIYVSEILQKRTIWIKKALIVMGENSISIVIWQFVVFWIIEAVQFKLFGIPFVQLFENYPPYKTTNGWWIVYLIVGAVASMLIGEIISAVKQGIGRVTKKILMKPYKM</sequence>
<keyword evidence="1" id="KW-0472">Membrane</keyword>
<keyword evidence="1" id="KW-0812">Transmembrane</keyword>
<feature type="transmembrane region" description="Helical" evidence="1">
    <location>
        <begin position="154"/>
        <end position="177"/>
    </location>
</feature>
<feature type="transmembrane region" description="Helical" evidence="1">
    <location>
        <begin position="43"/>
        <end position="61"/>
    </location>
</feature>
<feature type="transmembrane region" description="Helical" evidence="1">
    <location>
        <begin position="81"/>
        <end position="101"/>
    </location>
</feature>
<protein>
    <submittedName>
        <fullName evidence="3">Fucose 4-O-acetylase-like acetyltransferase</fullName>
    </submittedName>
</protein>
<gene>
    <name evidence="3" type="ORF">ABID24_000454</name>
</gene>
<dbReference type="InterPro" id="IPR052734">
    <property type="entry name" value="Nod_factor_acetyltransferase"/>
</dbReference>
<comment type="caution">
    <text evidence="3">The sequence shown here is derived from an EMBL/GenBank/DDBJ whole genome shotgun (WGS) entry which is preliminary data.</text>
</comment>
<evidence type="ECO:0000256" key="1">
    <source>
        <dbReference type="SAM" id="Phobius"/>
    </source>
</evidence>
<dbReference type="Pfam" id="PF01757">
    <property type="entry name" value="Acyl_transf_3"/>
    <property type="match status" value="1"/>
</dbReference>
<keyword evidence="1" id="KW-1133">Transmembrane helix</keyword>
<dbReference type="Proteomes" id="UP001549106">
    <property type="component" value="Unassembled WGS sequence"/>
</dbReference>
<feature type="transmembrane region" description="Helical" evidence="1">
    <location>
        <begin position="122"/>
        <end position="142"/>
    </location>
</feature>
<keyword evidence="4" id="KW-1185">Reference proteome</keyword>
<name>A0ABV2LYN9_9FIRM</name>